<dbReference type="Pfam" id="PF00082">
    <property type="entry name" value="Peptidase_S8"/>
    <property type="match status" value="1"/>
</dbReference>
<feature type="signal peptide" evidence="7">
    <location>
        <begin position="1"/>
        <end position="25"/>
    </location>
</feature>
<evidence type="ECO:0000256" key="5">
    <source>
        <dbReference type="PROSITE-ProRule" id="PRU01240"/>
    </source>
</evidence>
<dbReference type="Gene3D" id="3.40.50.200">
    <property type="entry name" value="Peptidase S8/S53 domain"/>
    <property type="match status" value="1"/>
</dbReference>
<organism evidence="9 10">
    <name type="scientific">Actinoplanes sichuanensis</name>
    <dbReference type="NCBI Taxonomy" id="512349"/>
    <lineage>
        <taxon>Bacteria</taxon>
        <taxon>Bacillati</taxon>
        <taxon>Actinomycetota</taxon>
        <taxon>Actinomycetes</taxon>
        <taxon>Micromonosporales</taxon>
        <taxon>Micromonosporaceae</taxon>
        <taxon>Actinoplanes</taxon>
    </lineage>
</organism>
<dbReference type="EMBL" id="JBHTMK010000070">
    <property type="protein sequence ID" value="MFD1373610.1"/>
    <property type="molecule type" value="Genomic_DNA"/>
</dbReference>
<accession>A0ABW4ATN6</accession>
<keyword evidence="3 5" id="KW-0378">Hydrolase</keyword>
<feature type="active site" description="Charge relay system" evidence="5">
    <location>
        <position position="169"/>
    </location>
</feature>
<name>A0ABW4ATN6_9ACTN</name>
<dbReference type="InterPro" id="IPR015500">
    <property type="entry name" value="Peptidase_S8_subtilisin-rel"/>
</dbReference>
<evidence type="ECO:0000256" key="6">
    <source>
        <dbReference type="SAM" id="MobiDB-lite"/>
    </source>
</evidence>
<dbReference type="SUPFAM" id="SSF52743">
    <property type="entry name" value="Subtilisin-like"/>
    <property type="match status" value="1"/>
</dbReference>
<evidence type="ECO:0000256" key="3">
    <source>
        <dbReference type="ARBA" id="ARBA00022801"/>
    </source>
</evidence>
<gene>
    <name evidence="9" type="ORF">ACFQ5G_50495</name>
</gene>
<evidence type="ECO:0000256" key="1">
    <source>
        <dbReference type="ARBA" id="ARBA00011073"/>
    </source>
</evidence>
<evidence type="ECO:0000256" key="4">
    <source>
        <dbReference type="ARBA" id="ARBA00022825"/>
    </source>
</evidence>
<dbReference type="PRINTS" id="PR00723">
    <property type="entry name" value="SUBTILISIN"/>
</dbReference>
<dbReference type="Proteomes" id="UP001597183">
    <property type="component" value="Unassembled WGS sequence"/>
</dbReference>
<feature type="chain" id="PRO_5047344384" evidence="7">
    <location>
        <begin position="26"/>
        <end position="559"/>
    </location>
</feature>
<dbReference type="InterPro" id="IPR000209">
    <property type="entry name" value="Peptidase_S8/S53_dom"/>
</dbReference>
<dbReference type="PANTHER" id="PTHR43806">
    <property type="entry name" value="PEPTIDASE S8"/>
    <property type="match status" value="1"/>
</dbReference>
<dbReference type="Gene3D" id="2.60.40.10">
    <property type="entry name" value="Immunoglobulins"/>
    <property type="match status" value="2"/>
</dbReference>
<reference evidence="10" key="1">
    <citation type="journal article" date="2019" name="Int. J. Syst. Evol. Microbiol.">
        <title>The Global Catalogue of Microorganisms (GCM) 10K type strain sequencing project: providing services to taxonomists for standard genome sequencing and annotation.</title>
        <authorList>
            <consortium name="The Broad Institute Genomics Platform"/>
            <consortium name="The Broad Institute Genome Sequencing Center for Infectious Disease"/>
            <person name="Wu L."/>
            <person name="Ma J."/>
        </authorList>
    </citation>
    <scope>NUCLEOTIDE SEQUENCE [LARGE SCALE GENOMIC DNA]</scope>
    <source>
        <strain evidence="10">CCM 7526</strain>
    </source>
</reference>
<dbReference type="PANTHER" id="PTHR43806:SF11">
    <property type="entry name" value="CEREVISIN-RELATED"/>
    <property type="match status" value="1"/>
</dbReference>
<feature type="domain" description="Peptidase S8/S53" evidence="8">
    <location>
        <begin position="130"/>
        <end position="358"/>
    </location>
</feature>
<feature type="region of interest" description="Disordered" evidence="6">
    <location>
        <begin position="386"/>
        <end position="406"/>
    </location>
</feature>
<sequence>MRYRTLTVAAALTAASLTGVTPAEAAATSTTVTIGLRTGASAAGTVAALDADPTVRVLDSDVSPQLDAVTVNVTGDVATALAGRPEVSYVEPVPVARVTRTPDDPLQSQQWGNLVTEGTAAWDVTTGSADVTVAVLDTGVTAVSELAGRVLPGYDFVNDDADPADDNGHGTMAASVIAAAGDNGAGLAGLCWTCRILPVKVMDASGSGGHDLIAKGVVYAVDQGADVINMSLGGPGASQILSDAVDYAAERGVLVIASAGNDGVTTRSYPAAYPSVVAVAGSTAADARQDWSNYGSDWVDVAAPGVNVAQGRDGAYYWFSGTSSAAPMVAGVAALGLAARPSATAAQLRTAIETTADPVGSWVDRGRVNASGTVHALLPPDVTAPAVGWSSPSASSTPRRGKMGVTASATDTSGIACVELLRAGRVVATDTTAPWTFTFDSAGLDGTHTLTLRATDRAGNTRTANRTFLFDNTAPTISKVKITRSSRTVTITPSIRDNIGLHQVKAVITAGSKKITQASAKSPWTLKWKPGTRHGTNPLTLTVTDRAGNTKTFKSKIKT</sequence>
<keyword evidence="7" id="KW-0732">Signal</keyword>
<dbReference type="InterPro" id="IPR036852">
    <property type="entry name" value="Peptidase_S8/S53_dom_sf"/>
</dbReference>
<dbReference type="InterPro" id="IPR023828">
    <property type="entry name" value="Peptidase_S8_Ser-AS"/>
</dbReference>
<keyword evidence="2 5" id="KW-0645">Protease</keyword>
<dbReference type="InterPro" id="IPR013783">
    <property type="entry name" value="Ig-like_fold"/>
</dbReference>
<keyword evidence="4 5" id="KW-0720">Serine protease</keyword>
<comment type="caution">
    <text evidence="9">The sequence shown here is derived from an EMBL/GenBank/DDBJ whole genome shotgun (WGS) entry which is preliminary data.</text>
</comment>
<comment type="similarity">
    <text evidence="1 5">Belongs to the peptidase S8 family.</text>
</comment>
<dbReference type="Pfam" id="PF17957">
    <property type="entry name" value="Big_7"/>
    <property type="match status" value="1"/>
</dbReference>
<dbReference type="PROSITE" id="PS00138">
    <property type="entry name" value="SUBTILASE_SER"/>
    <property type="match status" value="1"/>
</dbReference>
<keyword evidence="10" id="KW-1185">Reference proteome</keyword>
<evidence type="ECO:0000256" key="7">
    <source>
        <dbReference type="SAM" id="SignalP"/>
    </source>
</evidence>
<evidence type="ECO:0000313" key="9">
    <source>
        <dbReference type="EMBL" id="MFD1373610.1"/>
    </source>
</evidence>
<evidence type="ECO:0000313" key="10">
    <source>
        <dbReference type="Proteomes" id="UP001597183"/>
    </source>
</evidence>
<proteinExistence type="inferred from homology"/>
<feature type="active site" description="Charge relay system" evidence="5">
    <location>
        <position position="323"/>
    </location>
</feature>
<protein>
    <submittedName>
        <fullName evidence="9">S8 family serine peptidase</fullName>
    </submittedName>
</protein>
<dbReference type="RefSeq" id="WP_317796573.1">
    <property type="nucleotide sequence ID" value="NZ_AP028461.1"/>
</dbReference>
<evidence type="ECO:0000256" key="2">
    <source>
        <dbReference type="ARBA" id="ARBA00022670"/>
    </source>
</evidence>
<evidence type="ECO:0000259" key="8">
    <source>
        <dbReference type="Pfam" id="PF00082"/>
    </source>
</evidence>
<dbReference type="PROSITE" id="PS51892">
    <property type="entry name" value="SUBTILASE"/>
    <property type="match status" value="1"/>
</dbReference>
<dbReference type="InterPro" id="IPR050131">
    <property type="entry name" value="Peptidase_S8_subtilisin-like"/>
</dbReference>
<feature type="active site" description="Charge relay system" evidence="5">
    <location>
        <position position="137"/>
    </location>
</feature>